<dbReference type="Proteomes" id="UP000095286">
    <property type="component" value="Unplaced"/>
</dbReference>
<sequence>MSFSIENVCEIYEKGCKYNEQGNLKMASSFIKEALKACECLVDSTKNNKERTNAVQVLKIIKDHDKNIDLLEKKIDDVGKLVRMQTSLEPTPSDPLPQQKLTKVPPAVSRGSVKTKVVPKSSSQTSTSNSQLNKKMAANTKVNPKASASAQKEAKAKAASNVASSYDAVNKASEPKEEGDEPAAEQTEFVSLQAPELVESIRTSIKEKPDVQWDDIVGLTQLKTSLRESIIISTLLPELFVGIRKPTKTFLFYGPPGTGKTLIAKAVATECKYTFFCVTPSVISSKWRGDSEKLIRVLFDMAKYHSPTILFFDEIDSITLRRGKNAEHEATRRTICEFLVQFEDIAKNDNEKVYVLAATNRPWDIDEAVLRRFEAKFYVPLPDLEARAIIVKNAMREINLADNFSWDRVSLKLEGYSACDIVNISRTAAMIPVSEFLKSVPINEIEKLKAENGCPQLQVSEAHFDQAIEQTVKSVSKDSLEEYARWGNNDM</sequence>
<evidence type="ECO:0000313" key="2">
    <source>
        <dbReference type="WBParaSite" id="RSKR_0000185700.1"/>
    </source>
</evidence>
<accession>A0AC35TLI6</accession>
<evidence type="ECO:0000313" key="1">
    <source>
        <dbReference type="Proteomes" id="UP000095286"/>
    </source>
</evidence>
<proteinExistence type="predicted"/>
<name>A0AC35TLI6_9BILA</name>
<organism evidence="1 2">
    <name type="scientific">Rhabditophanes sp. KR3021</name>
    <dbReference type="NCBI Taxonomy" id="114890"/>
    <lineage>
        <taxon>Eukaryota</taxon>
        <taxon>Metazoa</taxon>
        <taxon>Ecdysozoa</taxon>
        <taxon>Nematoda</taxon>
        <taxon>Chromadorea</taxon>
        <taxon>Rhabditida</taxon>
        <taxon>Tylenchina</taxon>
        <taxon>Panagrolaimomorpha</taxon>
        <taxon>Strongyloidoidea</taxon>
        <taxon>Alloionematidae</taxon>
        <taxon>Rhabditophanes</taxon>
    </lineage>
</organism>
<protein>
    <submittedName>
        <fullName evidence="2">AAA domain-containing protein</fullName>
    </submittedName>
</protein>
<dbReference type="WBParaSite" id="RSKR_0000185700.1">
    <property type="protein sequence ID" value="RSKR_0000185700.1"/>
    <property type="gene ID" value="RSKR_0000185700"/>
</dbReference>
<reference evidence="2" key="1">
    <citation type="submission" date="2016-11" db="UniProtKB">
        <authorList>
            <consortium name="WormBaseParasite"/>
        </authorList>
    </citation>
    <scope>IDENTIFICATION</scope>
    <source>
        <strain evidence="2">KR3021</strain>
    </source>
</reference>